<dbReference type="PATRIC" id="fig|243231.5.peg.1680"/>
<dbReference type="RefSeq" id="WP_010942283.1">
    <property type="nucleotide sequence ID" value="NC_002939.5"/>
</dbReference>
<dbReference type="OrthoDB" id="9810361at2"/>
<dbReference type="KEGG" id="gsu:GSU1638"/>
<dbReference type="HOGENOM" id="CLU_082366_1_0_7"/>
<organism evidence="1 2">
    <name type="scientific">Geobacter sulfurreducens (strain ATCC 51573 / DSM 12127 / PCA)</name>
    <dbReference type="NCBI Taxonomy" id="243231"/>
    <lineage>
        <taxon>Bacteria</taxon>
        <taxon>Pseudomonadati</taxon>
        <taxon>Thermodesulfobacteriota</taxon>
        <taxon>Desulfuromonadia</taxon>
        <taxon>Geobacterales</taxon>
        <taxon>Geobacteraceae</taxon>
        <taxon>Geobacter</taxon>
    </lineage>
</organism>
<gene>
    <name evidence="1" type="ordered locus">GSU1638</name>
</gene>
<reference evidence="1 2" key="1">
    <citation type="journal article" date="2003" name="Science">
        <title>Genome of Geobacter sulfurreducens: metal reduction in subsurface environments.</title>
        <authorList>
            <person name="Methe B.A."/>
            <person name="Nelson K.E."/>
            <person name="Eisen J.A."/>
            <person name="Paulsen I.T."/>
            <person name="Nelson W."/>
            <person name="Heidelberg J.F."/>
            <person name="Wu D."/>
            <person name="Wu M."/>
            <person name="Ward N."/>
            <person name="Beanan M.J."/>
            <person name="Dodson R.J."/>
            <person name="Madupu R."/>
            <person name="Brinkac L.M."/>
            <person name="Daugherty S.C."/>
            <person name="DeBoy R.T."/>
            <person name="Durkin A.S."/>
            <person name="Gwinn M."/>
            <person name="Kolonay J.F."/>
            <person name="Sullivan S.A."/>
            <person name="Haft D.H."/>
            <person name="Selengut J."/>
            <person name="Davidsen T.M."/>
            <person name="Zafar N."/>
            <person name="White O."/>
            <person name="Tran B."/>
            <person name="Romero C."/>
            <person name="Forberger H.A."/>
            <person name="Weidman J."/>
            <person name="Khouri H."/>
            <person name="Feldblyum T.V."/>
            <person name="Utterback T.R."/>
            <person name="Van Aken S.E."/>
            <person name="Lovley D.R."/>
            <person name="Fraser C.M."/>
        </authorList>
    </citation>
    <scope>NUCLEOTIDE SEQUENCE [LARGE SCALE GENOMIC DNA]</scope>
    <source>
        <strain evidence="2">ATCC 51573 / DSM 12127 / PCA</strain>
    </source>
</reference>
<evidence type="ECO:0000313" key="2">
    <source>
        <dbReference type="Proteomes" id="UP000000577"/>
    </source>
</evidence>
<protein>
    <recommendedName>
        <fullName evidence="3">YkgJ family cysteine cluster protein</fullName>
    </recommendedName>
</protein>
<sequence length="232" mass="26688">MKEILDHYGSLLSRIDDWFRACLDSSGDRIRCADGCSDCCRGLFDITLLDAAFLRRGFDRLDPEVREQVLVRCRERIAILRLVWPEFDQPFILNMRPDDEWEALMPDDDETPCPLLDRHGRCLVYEHRPMTCRLHGLPLVDVSGEIMHDEWCTLNCIDADPLADPALRGDFDRIFTEEVRLIRTFAGRLLGHPLSEVDTFIPTALVIAFDSINWLSWGNRLAALSLSDPRSK</sequence>
<dbReference type="Proteomes" id="UP000000577">
    <property type="component" value="Chromosome"/>
</dbReference>
<evidence type="ECO:0008006" key="3">
    <source>
        <dbReference type="Google" id="ProtNLM"/>
    </source>
</evidence>
<dbReference type="EnsemblBacteria" id="AAR35012">
    <property type="protein sequence ID" value="AAR35012"/>
    <property type="gene ID" value="GSU1638"/>
</dbReference>
<dbReference type="STRING" id="243231.GSU1638"/>
<dbReference type="AlphaFoldDB" id="Q74CN5"/>
<dbReference type="DNASU" id="2687199"/>
<dbReference type="InParanoid" id="Q74CN5"/>
<name>Q74CN5_GEOSL</name>
<evidence type="ECO:0000313" key="1">
    <source>
        <dbReference type="EMBL" id="AAR35012.1"/>
    </source>
</evidence>
<proteinExistence type="predicted"/>
<dbReference type="EMBL" id="AE017180">
    <property type="protein sequence ID" value="AAR35012.1"/>
    <property type="molecule type" value="Genomic_DNA"/>
</dbReference>
<dbReference type="InterPro" id="IPR005358">
    <property type="entry name" value="Puta_zinc/iron-chelating_dom"/>
</dbReference>
<dbReference type="Pfam" id="PF03692">
    <property type="entry name" value="CxxCxxCC"/>
    <property type="match status" value="1"/>
</dbReference>
<reference evidence="1 2" key="2">
    <citation type="journal article" date="2012" name="BMC Genomics">
        <title>Comparative genomic analysis of Geobacter sulfurreducens KN400, a strain with enhanced capacity for extracellular electron transfer and electricity production.</title>
        <authorList>
            <person name="Butler J.E."/>
            <person name="Young N.D."/>
            <person name="Aklujkar M."/>
            <person name="Lovley D.R."/>
        </authorList>
    </citation>
    <scope>NUCLEOTIDE SEQUENCE [LARGE SCALE GENOMIC DNA]</scope>
    <source>
        <strain evidence="2">ATCC 51573 / DSM 12127 / PCA</strain>
    </source>
</reference>
<keyword evidence="2" id="KW-1185">Reference proteome</keyword>
<dbReference type="eggNOG" id="COG0727">
    <property type="taxonomic scope" value="Bacteria"/>
</dbReference>
<accession>Q74CN5</accession>